<comment type="catalytic activity">
    <reaction evidence="8">
        <text>DNA(n) + a 2'-deoxyribonucleoside 5'-triphosphate = DNA(n+1) + diphosphate</text>
        <dbReference type="Rhea" id="RHEA:22508"/>
        <dbReference type="Rhea" id="RHEA-COMP:17339"/>
        <dbReference type="Rhea" id="RHEA-COMP:17340"/>
        <dbReference type="ChEBI" id="CHEBI:33019"/>
        <dbReference type="ChEBI" id="CHEBI:61560"/>
        <dbReference type="ChEBI" id="CHEBI:173112"/>
        <dbReference type="EC" id="2.7.7.7"/>
    </reaction>
</comment>
<dbReference type="SUPFAM" id="SSF48019">
    <property type="entry name" value="post-AAA+ oligomerization domain-like"/>
    <property type="match status" value="1"/>
</dbReference>
<evidence type="ECO:0000256" key="6">
    <source>
        <dbReference type="ARBA" id="ARBA00022932"/>
    </source>
</evidence>
<dbReference type="Gene3D" id="1.10.8.60">
    <property type="match status" value="1"/>
</dbReference>
<name>A0A1J1E7A7_9FLAO</name>
<keyword evidence="11" id="KW-1185">Reference proteome</keyword>
<dbReference type="KEGG" id="ise:JBKA6_1209"/>
<dbReference type="GO" id="GO:0003887">
    <property type="term" value="F:DNA-directed DNA polymerase activity"/>
    <property type="evidence" value="ECO:0007669"/>
    <property type="project" value="UniProtKB-KW"/>
</dbReference>
<evidence type="ECO:0000256" key="4">
    <source>
        <dbReference type="ARBA" id="ARBA00022695"/>
    </source>
</evidence>
<accession>A0A1J1E7A7</accession>
<keyword evidence="6" id="KW-0239">DNA-directed DNA polymerase</keyword>
<evidence type="ECO:0000256" key="3">
    <source>
        <dbReference type="ARBA" id="ARBA00022679"/>
    </source>
</evidence>
<dbReference type="AlphaFoldDB" id="A0A1J1E7A7"/>
<organism evidence="10 11">
    <name type="scientific">Ichthyobacterium seriolicida</name>
    <dbReference type="NCBI Taxonomy" id="242600"/>
    <lineage>
        <taxon>Bacteria</taxon>
        <taxon>Pseudomonadati</taxon>
        <taxon>Bacteroidota</taxon>
        <taxon>Flavobacteriia</taxon>
        <taxon>Flavobacteriales</taxon>
        <taxon>Ichthyobacteriaceae</taxon>
        <taxon>Ichthyobacterium</taxon>
    </lineage>
</organism>
<dbReference type="InterPro" id="IPR005790">
    <property type="entry name" value="DNA_polIII_delta"/>
</dbReference>
<keyword evidence="5" id="KW-0235">DNA replication</keyword>
<dbReference type="InterPro" id="IPR010372">
    <property type="entry name" value="DNA_pol3_delta_N"/>
</dbReference>
<dbReference type="NCBIfam" id="TIGR01128">
    <property type="entry name" value="holA"/>
    <property type="match status" value="1"/>
</dbReference>
<gene>
    <name evidence="10" type="ORF">JBKA6_1209</name>
</gene>
<sequence length="333" mass="38461">MKLADEIIANIREKKYHPIYLLSGEEKYYIDKISDLIQREVLSEGEKLFNQSLLYGKEIDTETIILESKRYPINAKYRVVIIKEAQHIIDKDIKLLNGYIKSPNPNTILVLCYEKQLKKTISKYFDQNTIVFTSGKMYEYQIPIWIKKQVTSKNYTISDKAAHLMSDYLGTDLVKINNELEKLTILIPKGSEITTEIIEKYIGISKSYNTFELNKAISKKDVFTANRIINFFGENSKKNPIILTISSLYTFFTNLLIYLSLDDKSPTNASKHIKIPPSFITEYQDASNFYSVKQIIRIISFLREADGKSKGIGVSTTSDKEILKELIFKIMHI</sequence>
<comment type="similarity">
    <text evidence="7">Belongs to the DNA polymerase HolA subunit family.</text>
</comment>
<dbReference type="PANTHER" id="PTHR34388">
    <property type="entry name" value="DNA POLYMERASE III SUBUNIT DELTA"/>
    <property type="match status" value="1"/>
</dbReference>
<dbReference type="Proteomes" id="UP000243197">
    <property type="component" value="Chromosome"/>
</dbReference>
<dbReference type="InterPro" id="IPR027417">
    <property type="entry name" value="P-loop_NTPase"/>
</dbReference>
<dbReference type="GO" id="GO:0009360">
    <property type="term" value="C:DNA polymerase III complex"/>
    <property type="evidence" value="ECO:0007669"/>
    <property type="project" value="InterPro"/>
</dbReference>
<dbReference type="InterPro" id="IPR008921">
    <property type="entry name" value="DNA_pol3_clamp-load_cplx_C"/>
</dbReference>
<dbReference type="PANTHER" id="PTHR34388:SF1">
    <property type="entry name" value="DNA POLYMERASE III SUBUNIT DELTA"/>
    <property type="match status" value="1"/>
</dbReference>
<dbReference type="EC" id="2.7.7.7" evidence="1"/>
<proteinExistence type="inferred from homology"/>
<keyword evidence="4" id="KW-0548">Nucleotidyltransferase</keyword>
<dbReference type="Gene3D" id="3.40.50.300">
    <property type="entry name" value="P-loop containing nucleotide triphosphate hydrolases"/>
    <property type="match status" value="1"/>
</dbReference>
<feature type="domain" description="DNA polymerase III delta N-terminal" evidence="9">
    <location>
        <begin position="20"/>
        <end position="132"/>
    </location>
</feature>
<dbReference type="GO" id="GO:0006261">
    <property type="term" value="P:DNA-templated DNA replication"/>
    <property type="evidence" value="ECO:0007669"/>
    <property type="project" value="TreeGrafter"/>
</dbReference>
<reference evidence="10 11" key="1">
    <citation type="submission" date="2014-03" db="EMBL/GenBank/DDBJ databases">
        <title>complete genome sequence of Flavobacteriaceae bacterium JBKA-6.</title>
        <authorList>
            <person name="Takano T."/>
            <person name="Nakamura Y."/>
            <person name="Takuma S."/>
            <person name="Yasuike M."/>
            <person name="Matsuyama T."/>
            <person name="Sakai T."/>
            <person name="Fujiwara A."/>
            <person name="Kimoto K."/>
            <person name="Fukuda Y."/>
            <person name="Kondo H."/>
            <person name="Hirono I."/>
            <person name="Nakayasu C."/>
        </authorList>
    </citation>
    <scope>NUCLEOTIDE SEQUENCE [LARGE SCALE GENOMIC DNA]</scope>
    <source>
        <strain evidence="10 11">JBKA-6</strain>
    </source>
</reference>
<evidence type="ECO:0000256" key="7">
    <source>
        <dbReference type="ARBA" id="ARBA00034754"/>
    </source>
</evidence>
<evidence type="ECO:0000256" key="2">
    <source>
        <dbReference type="ARBA" id="ARBA00017703"/>
    </source>
</evidence>
<dbReference type="EMBL" id="AP014564">
    <property type="protein sequence ID" value="BAV95222.1"/>
    <property type="molecule type" value="Genomic_DNA"/>
</dbReference>
<evidence type="ECO:0000313" key="10">
    <source>
        <dbReference type="EMBL" id="BAV95222.1"/>
    </source>
</evidence>
<dbReference type="OrthoDB" id="1172326at2"/>
<dbReference type="Gene3D" id="1.20.272.10">
    <property type="match status" value="1"/>
</dbReference>
<keyword evidence="3" id="KW-0808">Transferase</keyword>
<evidence type="ECO:0000259" key="9">
    <source>
        <dbReference type="Pfam" id="PF06144"/>
    </source>
</evidence>
<dbReference type="RefSeq" id="WP_096686845.1">
    <property type="nucleotide sequence ID" value="NZ_AP014564.1"/>
</dbReference>
<dbReference type="SUPFAM" id="SSF52540">
    <property type="entry name" value="P-loop containing nucleoside triphosphate hydrolases"/>
    <property type="match status" value="1"/>
</dbReference>
<evidence type="ECO:0000256" key="1">
    <source>
        <dbReference type="ARBA" id="ARBA00012417"/>
    </source>
</evidence>
<protein>
    <recommendedName>
        <fullName evidence="2">DNA polymerase III subunit delta</fullName>
        <ecNumber evidence="1">2.7.7.7</ecNumber>
    </recommendedName>
</protein>
<dbReference type="Pfam" id="PF06144">
    <property type="entry name" value="DNA_pol3_delta"/>
    <property type="match status" value="1"/>
</dbReference>
<evidence type="ECO:0000256" key="5">
    <source>
        <dbReference type="ARBA" id="ARBA00022705"/>
    </source>
</evidence>
<dbReference type="GO" id="GO:0003677">
    <property type="term" value="F:DNA binding"/>
    <property type="evidence" value="ECO:0007669"/>
    <property type="project" value="InterPro"/>
</dbReference>
<evidence type="ECO:0000256" key="8">
    <source>
        <dbReference type="ARBA" id="ARBA00049244"/>
    </source>
</evidence>
<evidence type="ECO:0000313" key="11">
    <source>
        <dbReference type="Proteomes" id="UP000243197"/>
    </source>
</evidence>